<accession>A0A285UI75</accession>
<dbReference type="RefSeq" id="WP_097140590.1">
    <property type="nucleotide sequence ID" value="NZ_OBQD01000009.1"/>
</dbReference>
<sequence>MNDGYRPPERTKELLFNMVPTIVWVTVAAVIMFTPGPSAYDRLRDFDGLVAGALAVFAAWVTIRQMRRDDRSNDIRNEKVLRAMLRSDMLRFERMYYPQSSELADHLERLKQLPLPALVDRNSVQAWLDQAVVLERILIEIFATLHQPNWRASLDLLGGFASAKHAELVEDAKTLSEERDHTARMARTYLKNGELNIWLSLQQRTKRSEELVAFCCNGLEAVLEELEILADLYQIERTRLKRP</sequence>
<keyword evidence="3" id="KW-1185">Reference proteome</keyword>
<evidence type="ECO:0000313" key="3">
    <source>
        <dbReference type="Proteomes" id="UP000219167"/>
    </source>
</evidence>
<organism evidence="2 3">
    <name type="scientific">Rhizobium subbaraonis</name>
    <dbReference type="NCBI Taxonomy" id="908946"/>
    <lineage>
        <taxon>Bacteria</taxon>
        <taxon>Pseudomonadati</taxon>
        <taxon>Pseudomonadota</taxon>
        <taxon>Alphaproteobacteria</taxon>
        <taxon>Hyphomicrobiales</taxon>
        <taxon>Rhizobiaceae</taxon>
        <taxon>Rhizobium/Agrobacterium group</taxon>
        <taxon>Rhizobium</taxon>
    </lineage>
</organism>
<dbReference type="Proteomes" id="UP000219167">
    <property type="component" value="Unassembled WGS sequence"/>
</dbReference>
<evidence type="ECO:0000313" key="2">
    <source>
        <dbReference type="EMBL" id="SOC41614.1"/>
    </source>
</evidence>
<proteinExistence type="predicted"/>
<keyword evidence="1" id="KW-0812">Transmembrane</keyword>
<feature type="transmembrane region" description="Helical" evidence="1">
    <location>
        <begin position="46"/>
        <end position="63"/>
    </location>
</feature>
<keyword evidence="1" id="KW-1133">Transmembrane helix</keyword>
<feature type="transmembrane region" description="Helical" evidence="1">
    <location>
        <begin position="14"/>
        <end position="34"/>
    </location>
</feature>
<dbReference type="AlphaFoldDB" id="A0A285UI75"/>
<keyword evidence="1" id="KW-0472">Membrane</keyword>
<gene>
    <name evidence="2" type="ORF">SAMN05892877_10928</name>
</gene>
<protein>
    <submittedName>
        <fullName evidence="2">Uncharacterized protein</fullName>
    </submittedName>
</protein>
<reference evidence="2 3" key="1">
    <citation type="submission" date="2017-08" db="EMBL/GenBank/DDBJ databases">
        <authorList>
            <person name="de Groot N.N."/>
        </authorList>
    </citation>
    <scope>NUCLEOTIDE SEQUENCE [LARGE SCALE GENOMIC DNA]</scope>
    <source>
        <strain evidence="2 3">JC85</strain>
    </source>
</reference>
<name>A0A285UI75_9HYPH</name>
<dbReference type="EMBL" id="OBQD01000009">
    <property type="protein sequence ID" value="SOC41614.1"/>
    <property type="molecule type" value="Genomic_DNA"/>
</dbReference>
<evidence type="ECO:0000256" key="1">
    <source>
        <dbReference type="SAM" id="Phobius"/>
    </source>
</evidence>